<dbReference type="EMBL" id="JAIWYP010000007">
    <property type="protein sequence ID" value="KAH3799941.1"/>
    <property type="molecule type" value="Genomic_DNA"/>
</dbReference>
<gene>
    <name evidence="1" type="ORF">DPMN_153565</name>
</gene>
<evidence type="ECO:0000313" key="2">
    <source>
        <dbReference type="Proteomes" id="UP000828390"/>
    </source>
</evidence>
<evidence type="ECO:0000313" key="1">
    <source>
        <dbReference type="EMBL" id="KAH3799941.1"/>
    </source>
</evidence>
<proteinExistence type="predicted"/>
<reference evidence="1" key="1">
    <citation type="journal article" date="2019" name="bioRxiv">
        <title>The Genome of the Zebra Mussel, Dreissena polymorpha: A Resource for Invasive Species Research.</title>
        <authorList>
            <person name="McCartney M.A."/>
            <person name="Auch B."/>
            <person name="Kono T."/>
            <person name="Mallez S."/>
            <person name="Zhang Y."/>
            <person name="Obille A."/>
            <person name="Becker A."/>
            <person name="Abrahante J.E."/>
            <person name="Garbe J."/>
            <person name="Badalamenti J.P."/>
            <person name="Herman A."/>
            <person name="Mangelson H."/>
            <person name="Liachko I."/>
            <person name="Sullivan S."/>
            <person name="Sone E.D."/>
            <person name="Koren S."/>
            <person name="Silverstein K.A.T."/>
            <person name="Beckman K.B."/>
            <person name="Gohl D.M."/>
        </authorList>
    </citation>
    <scope>NUCLEOTIDE SEQUENCE</scope>
    <source>
        <strain evidence="1">Duluth1</strain>
        <tissue evidence="1">Whole animal</tissue>
    </source>
</reference>
<protein>
    <submittedName>
        <fullName evidence="1">Uncharacterized protein</fullName>
    </submittedName>
</protein>
<accession>A0A9D4J4Y2</accession>
<comment type="caution">
    <text evidence="1">The sequence shown here is derived from an EMBL/GenBank/DDBJ whole genome shotgun (WGS) entry which is preliminary data.</text>
</comment>
<dbReference type="AlphaFoldDB" id="A0A9D4J4Y2"/>
<keyword evidence="2" id="KW-1185">Reference proteome</keyword>
<sequence>MSYFERPLRSSCFGVLESFFKPVNTPKRYFNFNFNGILFNATTSDERQNNNMKNTFLLLSPFLLGIIMGQQIIPPEHQLRCRICTNALQLTDCSRVAVCDNRTEECFMDNILTVSYQSVYVGGCRSRQQCNGDPMASVGKKETLYICSSCCSNEDDCNRRVCGIHDNNVSVSQCYHCDSSIMDPRNCVTFSTCDTNEVCFAKSNYVPGSPLTFAYGCQSKYLCKALMTNIFHYLDTCFGNFGKTPECQHESTMCNTCCADGGCNFGTCKEIRDRLYQLYKKGLFSLDTMKTTLKP</sequence>
<dbReference type="Proteomes" id="UP000828390">
    <property type="component" value="Unassembled WGS sequence"/>
</dbReference>
<reference evidence="1" key="2">
    <citation type="submission" date="2020-11" db="EMBL/GenBank/DDBJ databases">
        <authorList>
            <person name="McCartney M.A."/>
            <person name="Auch B."/>
            <person name="Kono T."/>
            <person name="Mallez S."/>
            <person name="Becker A."/>
            <person name="Gohl D.M."/>
            <person name="Silverstein K.A.T."/>
            <person name="Koren S."/>
            <person name="Bechman K.B."/>
            <person name="Herman A."/>
            <person name="Abrahante J.E."/>
            <person name="Garbe J."/>
        </authorList>
    </citation>
    <scope>NUCLEOTIDE SEQUENCE</scope>
    <source>
        <strain evidence="1">Duluth1</strain>
        <tissue evidence="1">Whole animal</tissue>
    </source>
</reference>
<name>A0A9D4J4Y2_DREPO</name>
<organism evidence="1 2">
    <name type="scientific">Dreissena polymorpha</name>
    <name type="common">Zebra mussel</name>
    <name type="synonym">Mytilus polymorpha</name>
    <dbReference type="NCBI Taxonomy" id="45954"/>
    <lineage>
        <taxon>Eukaryota</taxon>
        <taxon>Metazoa</taxon>
        <taxon>Spiralia</taxon>
        <taxon>Lophotrochozoa</taxon>
        <taxon>Mollusca</taxon>
        <taxon>Bivalvia</taxon>
        <taxon>Autobranchia</taxon>
        <taxon>Heteroconchia</taxon>
        <taxon>Euheterodonta</taxon>
        <taxon>Imparidentia</taxon>
        <taxon>Neoheterodontei</taxon>
        <taxon>Myida</taxon>
        <taxon>Dreissenoidea</taxon>
        <taxon>Dreissenidae</taxon>
        <taxon>Dreissena</taxon>
    </lineage>
</organism>